<comment type="similarity">
    <text evidence="1">Belongs to the multicopper oxidase family.</text>
</comment>
<dbReference type="GO" id="GO:0016491">
    <property type="term" value="F:oxidoreductase activity"/>
    <property type="evidence" value="ECO:0007669"/>
    <property type="project" value="UniProtKB-KW"/>
</dbReference>
<dbReference type="InterPro" id="IPR011707">
    <property type="entry name" value="Cu-oxidase-like_N"/>
</dbReference>
<dbReference type="CDD" id="cd13880">
    <property type="entry name" value="CuRO_2_MaLCC_like"/>
    <property type="match status" value="1"/>
</dbReference>
<dbReference type="EMBL" id="MU001865">
    <property type="protein sequence ID" value="KAF2795239.1"/>
    <property type="molecule type" value="Genomic_DNA"/>
</dbReference>
<dbReference type="Proteomes" id="UP000799757">
    <property type="component" value="Unassembled WGS sequence"/>
</dbReference>
<dbReference type="Pfam" id="PF07732">
    <property type="entry name" value="Cu-oxidase_3"/>
    <property type="match status" value="1"/>
</dbReference>
<dbReference type="AlphaFoldDB" id="A0A6A6XFF1"/>
<dbReference type="Gene3D" id="2.60.40.420">
    <property type="entry name" value="Cupredoxins - blue copper proteins"/>
    <property type="match status" value="3"/>
</dbReference>
<dbReference type="PROSITE" id="PS00079">
    <property type="entry name" value="MULTICOPPER_OXIDASE1"/>
    <property type="match status" value="1"/>
</dbReference>
<evidence type="ECO:0000256" key="4">
    <source>
        <dbReference type="ARBA" id="ARBA00023008"/>
    </source>
</evidence>
<dbReference type="InterPro" id="IPR011706">
    <property type="entry name" value="Cu-oxidase_C"/>
</dbReference>
<evidence type="ECO:0000256" key="2">
    <source>
        <dbReference type="ARBA" id="ARBA00022723"/>
    </source>
</evidence>
<evidence type="ECO:0000313" key="9">
    <source>
        <dbReference type="Proteomes" id="UP000799757"/>
    </source>
</evidence>
<feature type="domain" description="Plastocyanin-like" evidence="5">
    <location>
        <begin position="243"/>
        <end position="374"/>
    </location>
</feature>
<keyword evidence="3" id="KW-0560">Oxidoreductase</keyword>
<dbReference type="PROSITE" id="PS00080">
    <property type="entry name" value="MULTICOPPER_OXIDASE2"/>
    <property type="match status" value="1"/>
</dbReference>
<evidence type="ECO:0000313" key="8">
    <source>
        <dbReference type="EMBL" id="KAF2795239.1"/>
    </source>
</evidence>
<dbReference type="InterPro" id="IPR001117">
    <property type="entry name" value="Cu-oxidase_2nd"/>
</dbReference>
<dbReference type="InterPro" id="IPR033138">
    <property type="entry name" value="Cu_oxidase_CS"/>
</dbReference>
<dbReference type="CDD" id="cd13901">
    <property type="entry name" value="CuRO_3_MaLCC_like"/>
    <property type="match status" value="1"/>
</dbReference>
<keyword evidence="2" id="KW-0479">Metal-binding</keyword>
<protein>
    <submittedName>
        <fullName evidence="8">Multicopper oxidase</fullName>
    </submittedName>
</protein>
<sequence length="645" mass="73107">MFSFWSRIITFFTTLTVSPNKNEWLNQHPLAIQTHASVIAEPTLLADAALSPEPFIPPSAPDDFKCEYPKLKDYTFCSTYGDRSCWLKSSDPKKLPYNISTNYETDFPEGIIRRYYLEVEEKEIAPDGVTRNAMVINGTYPGPWIQACWGDWLEITVKNKLTTNGTTIHWHGIRQLHTVASDGVNAITQCPIAPGETYTYRFRAMQYGTTWYHSHYTLQYGEGILGAMTIHGPSSADYDEGKTPVLMTDWTHKSWFTLWWDFVTRKTSFTIDNILVGGKGSWPADKPSKKFQYNFVTGKRYLLRLINTSVDTFFVFSIDNHKIQVVGADLVPIVPYWTDHVVVGIGQRYHIIVTANPIDGNDNATYWIRTTPADGCLPRGFEKNMPNPRTGVVVYRNSTAEPVDFPPKFPLTCRDEPYDKLVPILRWDIGPPSNIAADSQFDIGLDTMTAGKVWPATISRPRWNMYSDTMWLDFSNITLKQNLTAGQKDFNTHSVVVKQDSEEDQWVYLLISGSGVPRTGRDYVTAAHPIHLHGHDFAILQQSTKKYQIGGLNLNLKNPPRRDVAFMPSNGFLVLAFKADNPGVWLMHCHIATHASGGLAMQIVENGRNVTLDEFDRKQLSNTCQKWDSWVANPKNHFLQDDSGI</sequence>
<evidence type="ECO:0000256" key="1">
    <source>
        <dbReference type="ARBA" id="ARBA00010609"/>
    </source>
</evidence>
<organism evidence="8 9">
    <name type="scientific">Melanomma pulvis-pyrius CBS 109.77</name>
    <dbReference type="NCBI Taxonomy" id="1314802"/>
    <lineage>
        <taxon>Eukaryota</taxon>
        <taxon>Fungi</taxon>
        <taxon>Dikarya</taxon>
        <taxon>Ascomycota</taxon>
        <taxon>Pezizomycotina</taxon>
        <taxon>Dothideomycetes</taxon>
        <taxon>Pleosporomycetidae</taxon>
        <taxon>Pleosporales</taxon>
        <taxon>Melanommataceae</taxon>
        <taxon>Melanomma</taxon>
    </lineage>
</organism>
<reference evidence="8" key="1">
    <citation type="journal article" date="2020" name="Stud. Mycol.">
        <title>101 Dothideomycetes genomes: a test case for predicting lifestyles and emergence of pathogens.</title>
        <authorList>
            <person name="Haridas S."/>
            <person name="Albert R."/>
            <person name="Binder M."/>
            <person name="Bloem J."/>
            <person name="Labutti K."/>
            <person name="Salamov A."/>
            <person name="Andreopoulos B."/>
            <person name="Baker S."/>
            <person name="Barry K."/>
            <person name="Bills G."/>
            <person name="Bluhm B."/>
            <person name="Cannon C."/>
            <person name="Castanera R."/>
            <person name="Culley D."/>
            <person name="Daum C."/>
            <person name="Ezra D."/>
            <person name="Gonzalez J."/>
            <person name="Henrissat B."/>
            <person name="Kuo A."/>
            <person name="Liang C."/>
            <person name="Lipzen A."/>
            <person name="Lutzoni F."/>
            <person name="Magnuson J."/>
            <person name="Mondo S."/>
            <person name="Nolan M."/>
            <person name="Ohm R."/>
            <person name="Pangilinan J."/>
            <person name="Park H.-J."/>
            <person name="Ramirez L."/>
            <person name="Alfaro M."/>
            <person name="Sun H."/>
            <person name="Tritt A."/>
            <person name="Yoshinaga Y."/>
            <person name="Zwiers L.-H."/>
            <person name="Turgeon B."/>
            <person name="Goodwin S."/>
            <person name="Spatafora J."/>
            <person name="Crous P."/>
            <person name="Grigoriev I."/>
        </authorList>
    </citation>
    <scope>NUCLEOTIDE SEQUENCE</scope>
    <source>
        <strain evidence="8">CBS 109.77</strain>
    </source>
</reference>
<dbReference type="Pfam" id="PF07731">
    <property type="entry name" value="Cu-oxidase_2"/>
    <property type="match status" value="1"/>
</dbReference>
<evidence type="ECO:0000259" key="7">
    <source>
        <dbReference type="Pfam" id="PF07732"/>
    </source>
</evidence>
<feature type="domain" description="Plastocyanin-like" evidence="7">
    <location>
        <begin position="119"/>
        <end position="234"/>
    </location>
</feature>
<keyword evidence="9" id="KW-1185">Reference proteome</keyword>
<dbReference type="FunFam" id="2.60.40.420:FF:000021">
    <property type="entry name" value="Extracellular dihydrogeodin oxidase/laccase"/>
    <property type="match status" value="1"/>
</dbReference>
<name>A0A6A6XFF1_9PLEO</name>
<dbReference type="OrthoDB" id="2121828at2759"/>
<dbReference type="InterPro" id="IPR008972">
    <property type="entry name" value="Cupredoxin"/>
</dbReference>
<dbReference type="SUPFAM" id="SSF49503">
    <property type="entry name" value="Cupredoxins"/>
    <property type="match status" value="3"/>
</dbReference>
<dbReference type="PANTHER" id="PTHR11709">
    <property type="entry name" value="MULTI-COPPER OXIDASE"/>
    <property type="match status" value="1"/>
</dbReference>
<dbReference type="GO" id="GO:0005507">
    <property type="term" value="F:copper ion binding"/>
    <property type="evidence" value="ECO:0007669"/>
    <property type="project" value="InterPro"/>
</dbReference>
<gene>
    <name evidence="8" type="ORF">K505DRAFT_360376</name>
</gene>
<evidence type="ECO:0000259" key="5">
    <source>
        <dbReference type="Pfam" id="PF00394"/>
    </source>
</evidence>
<dbReference type="Pfam" id="PF00394">
    <property type="entry name" value="Cu-oxidase"/>
    <property type="match status" value="1"/>
</dbReference>
<dbReference type="CDD" id="cd13854">
    <property type="entry name" value="CuRO_1_MaLCC_like"/>
    <property type="match status" value="1"/>
</dbReference>
<evidence type="ECO:0000259" key="6">
    <source>
        <dbReference type="Pfam" id="PF07731"/>
    </source>
</evidence>
<proteinExistence type="inferred from homology"/>
<keyword evidence="4" id="KW-0186">Copper</keyword>
<dbReference type="InterPro" id="IPR045087">
    <property type="entry name" value="Cu-oxidase_fam"/>
</dbReference>
<feature type="domain" description="Plastocyanin-like" evidence="6">
    <location>
        <begin position="486"/>
        <end position="606"/>
    </location>
</feature>
<dbReference type="PANTHER" id="PTHR11709:SF71">
    <property type="entry name" value="OXIDOREDUCTASE TPCJ"/>
    <property type="match status" value="1"/>
</dbReference>
<evidence type="ECO:0000256" key="3">
    <source>
        <dbReference type="ARBA" id="ARBA00023002"/>
    </source>
</evidence>
<dbReference type="InterPro" id="IPR002355">
    <property type="entry name" value="Cu_oxidase_Cu_BS"/>
</dbReference>
<accession>A0A6A6XFF1</accession>